<dbReference type="Pfam" id="PF13180">
    <property type="entry name" value="PDZ_2"/>
    <property type="match status" value="1"/>
</dbReference>
<proteinExistence type="inferred from homology"/>
<dbReference type="InterPro" id="IPR043504">
    <property type="entry name" value="Peptidase_S1_PA_chymotrypsin"/>
</dbReference>
<feature type="transmembrane region" description="Helical" evidence="5">
    <location>
        <begin position="52"/>
        <end position="73"/>
    </location>
</feature>
<gene>
    <name evidence="7" type="ORF">LKD70_10335</name>
</gene>
<keyword evidence="3" id="KW-0378">Hydrolase</keyword>
<dbReference type="InterPro" id="IPR009003">
    <property type="entry name" value="Peptidase_S1_PA"/>
</dbReference>
<protein>
    <submittedName>
        <fullName evidence="7">Trypsin-like peptidase domain-containing protein</fullName>
    </submittedName>
</protein>
<dbReference type="InterPro" id="IPR051201">
    <property type="entry name" value="Chloro_Bact_Ser_Proteases"/>
</dbReference>
<dbReference type="RefSeq" id="WP_227707951.1">
    <property type="nucleotide sequence ID" value="NZ_JAJEQX010000017.1"/>
</dbReference>
<dbReference type="PROSITE" id="PS50106">
    <property type="entry name" value="PDZ"/>
    <property type="match status" value="1"/>
</dbReference>
<evidence type="ECO:0000313" key="8">
    <source>
        <dbReference type="Proteomes" id="UP001198151"/>
    </source>
</evidence>
<evidence type="ECO:0000259" key="6">
    <source>
        <dbReference type="PROSITE" id="PS50106"/>
    </source>
</evidence>
<dbReference type="PANTHER" id="PTHR43343">
    <property type="entry name" value="PEPTIDASE S12"/>
    <property type="match status" value="1"/>
</dbReference>
<keyword evidence="5" id="KW-0472">Membrane</keyword>
<dbReference type="Gene3D" id="2.40.10.10">
    <property type="entry name" value="Trypsin-like serine proteases"/>
    <property type="match status" value="2"/>
</dbReference>
<keyword evidence="2" id="KW-0645">Protease</keyword>
<dbReference type="Proteomes" id="UP001198151">
    <property type="component" value="Unassembled WGS sequence"/>
</dbReference>
<evidence type="ECO:0000313" key="7">
    <source>
        <dbReference type="EMBL" id="MCC2254811.1"/>
    </source>
</evidence>
<evidence type="ECO:0000256" key="5">
    <source>
        <dbReference type="SAM" id="Phobius"/>
    </source>
</evidence>
<reference evidence="7 8" key="1">
    <citation type="submission" date="2021-10" db="EMBL/GenBank/DDBJ databases">
        <title>Anaerobic single-cell dispensing facilitates the cultivation of human gut bacteria.</title>
        <authorList>
            <person name="Afrizal A."/>
        </authorList>
    </citation>
    <scope>NUCLEOTIDE SEQUENCE [LARGE SCALE GENOMIC DNA]</scope>
    <source>
        <strain evidence="7 8">CLA-AA-H200</strain>
    </source>
</reference>
<keyword evidence="5" id="KW-1133">Transmembrane helix</keyword>
<evidence type="ECO:0000256" key="3">
    <source>
        <dbReference type="ARBA" id="ARBA00022801"/>
    </source>
</evidence>
<dbReference type="EMBL" id="JAJEQX010000017">
    <property type="protein sequence ID" value="MCC2254811.1"/>
    <property type="molecule type" value="Genomic_DNA"/>
</dbReference>
<organism evidence="7 8">
    <name type="scientific">Ruminococcus turbiniformis</name>
    <dbReference type="NCBI Taxonomy" id="2881258"/>
    <lineage>
        <taxon>Bacteria</taxon>
        <taxon>Bacillati</taxon>
        <taxon>Bacillota</taxon>
        <taxon>Clostridia</taxon>
        <taxon>Eubacteriales</taxon>
        <taxon>Oscillospiraceae</taxon>
        <taxon>Ruminococcus</taxon>
    </lineage>
</organism>
<dbReference type="Pfam" id="PF13365">
    <property type="entry name" value="Trypsin_2"/>
    <property type="match status" value="1"/>
</dbReference>
<evidence type="ECO:0000256" key="4">
    <source>
        <dbReference type="SAM" id="MobiDB-lite"/>
    </source>
</evidence>
<evidence type="ECO:0000256" key="2">
    <source>
        <dbReference type="ARBA" id="ARBA00022670"/>
    </source>
</evidence>
<dbReference type="PRINTS" id="PR00834">
    <property type="entry name" value="PROTEASES2C"/>
</dbReference>
<comment type="similarity">
    <text evidence="1">Belongs to the peptidase S1C family.</text>
</comment>
<dbReference type="PANTHER" id="PTHR43343:SF3">
    <property type="entry name" value="PROTEASE DO-LIKE 8, CHLOROPLASTIC"/>
    <property type="match status" value="1"/>
</dbReference>
<sequence>MSEQFNDYNGYNGYNDNNMTSAPFNDGEPNGNGDKKPEKKKEKKPMTTGKKWAAVISMGLVFGLVAGGTMVGVNVAGDYLLGNSGTKQIAQTTTAGSSGDSQGTAASSTDSTSEMTVSQVAENAMPSLVTISTMSVEEMRNFFGGTQEYEVQGAGTGVIVGQNDTELLIATNYHVVEGAQNVSIGFIDETSVEAEIKGTDVNNDLAVVSVKLSDISDETMNQIKIATIGNSDELALGDQVVAIGNALGYGQSVTSGYVSALDRDLTLTYESGTTITSTGLIQTDAAINSGNSGGALLNMKGELIGINEAKTSSSSSGASVDNVGFAIPIDKAEESLQQLMSLETREKVSEDQASYLGIQGSDVTSDVTELYGIPTGVVIAEVVEGGPADEAGLQQGDILTQLDGRTVNNMTQLKDVLQYYAADETVDVVIQRSDNGEYAEQTVSITLGSAADAQQ</sequence>
<feature type="domain" description="PDZ" evidence="6">
    <location>
        <begin position="339"/>
        <end position="434"/>
    </location>
</feature>
<feature type="region of interest" description="Disordered" evidence="4">
    <location>
        <begin position="1"/>
        <end position="48"/>
    </location>
</feature>
<name>A0ABS8FXQ2_9FIRM</name>
<evidence type="ECO:0000256" key="1">
    <source>
        <dbReference type="ARBA" id="ARBA00010541"/>
    </source>
</evidence>
<feature type="region of interest" description="Disordered" evidence="4">
    <location>
        <begin position="91"/>
        <end position="116"/>
    </location>
</feature>
<accession>A0ABS8FXQ2</accession>
<dbReference type="Gene3D" id="2.30.42.10">
    <property type="match status" value="1"/>
</dbReference>
<keyword evidence="8" id="KW-1185">Reference proteome</keyword>
<comment type="caution">
    <text evidence="7">The sequence shown here is derived from an EMBL/GenBank/DDBJ whole genome shotgun (WGS) entry which is preliminary data.</text>
</comment>
<dbReference type="InterPro" id="IPR036034">
    <property type="entry name" value="PDZ_sf"/>
</dbReference>
<dbReference type="SMART" id="SM00228">
    <property type="entry name" value="PDZ"/>
    <property type="match status" value="1"/>
</dbReference>
<dbReference type="SUPFAM" id="SSF50156">
    <property type="entry name" value="PDZ domain-like"/>
    <property type="match status" value="1"/>
</dbReference>
<dbReference type="SUPFAM" id="SSF50494">
    <property type="entry name" value="Trypsin-like serine proteases"/>
    <property type="match status" value="1"/>
</dbReference>
<dbReference type="InterPro" id="IPR001478">
    <property type="entry name" value="PDZ"/>
</dbReference>
<keyword evidence="5" id="KW-0812">Transmembrane</keyword>
<feature type="compositionally biased region" description="Low complexity" evidence="4">
    <location>
        <begin position="1"/>
        <end position="18"/>
    </location>
</feature>
<dbReference type="InterPro" id="IPR001940">
    <property type="entry name" value="Peptidase_S1C"/>
</dbReference>